<dbReference type="PROSITE" id="PS50853">
    <property type="entry name" value="FN3"/>
    <property type="match status" value="1"/>
</dbReference>
<dbReference type="Proteomes" id="UP000077824">
    <property type="component" value="Chromosome"/>
</dbReference>
<name>A0A172XWX4_9FLAO</name>
<gene>
    <name evidence="4" type="ORF">A0O34_13185</name>
</gene>
<organism evidence="4 5">
    <name type="scientific">Chryseobacterium glaciei</name>
    <dbReference type="NCBI Taxonomy" id="1685010"/>
    <lineage>
        <taxon>Bacteria</taxon>
        <taxon>Pseudomonadati</taxon>
        <taxon>Bacteroidota</taxon>
        <taxon>Flavobacteriia</taxon>
        <taxon>Flavobacteriales</taxon>
        <taxon>Weeksellaceae</taxon>
        <taxon>Chryseobacterium group</taxon>
        <taxon>Chryseobacterium</taxon>
    </lineage>
</organism>
<dbReference type="KEGG" id="chh:A0O34_13185"/>
<evidence type="ECO:0000256" key="2">
    <source>
        <dbReference type="SAM" id="SignalP"/>
    </source>
</evidence>
<protein>
    <recommendedName>
        <fullName evidence="3">Fibronectin type-III domain-containing protein</fullName>
    </recommendedName>
</protein>
<dbReference type="RefSeq" id="WP_066755260.1">
    <property type="nucleotide sequence ID" value="NZ_CP015199.1"/>
</dbReference>
<dbReference type="InterPro" id="IPR036116">
    <property type="entry name" value="FN3_sf"/>
</dbReference>
<dbReference type="Gene3D" id="2.60.40.10">
    <property type="entry name" value="Immunoglobulins"/>
    <property type="match status" value="1"/>
</dbReference>
<evidence type="ECO:0000256" key="1">
    <source>
        <dbReference type="ARBA" id="ARBA00022729"/>
    </source>
</evidence>
<feature type="signal peptide" evidence="2">
    <location>
        <begin position="1"/>
        <end position="23"/>
    </location>
</feature>
<reference evidence="4 5" key="1">
    <citation type="submission" date="2016-04" db="EMBL/GenBank/DDBJ databases">
        <title>Complete Genome Sequence of Chryseobacterium sp. IHBB 10212.</title>
        <authorList>
            <person name="Pal M."/>
            <person name="Swarnkar M.K."/>
            <person name="Kaushal K."/>
            <person name="Chhibber S."/>
            <person name="Singh A.K."/>
            <person name="Gulati A."/>
        </authorList>
    </citation>
    <scope>NUCLEOTIDE SEQUENCE [LARGE SCALE GENOMIC DNA]</scope>
    <source>
        <strain evidence="4 5">IHBB 10212</strain>
    </source>
</reference>
<dbReference type="NCBIfam" id="TIGR04183">
    <property type="entry name" value="Por_Secre_tail"/>
    <property type="match status" value="1"/>
</dbReference>
<dbReference type="Gene3D" id="2.60.120.260">
    <property type="entry name" value="Galactose-binding domain-like"/>
    <property type="match status" value="1"/>
</dbReference>
<dbReference type="OrthoDB" id="1274898at2"/>
<dbReference type="InterPro" id="IPR013783">
    <property type="entry name" value="Ig-like_fold"/>
</dbReference>
<dbReference type="CDD" id="cd00063">
    <property type="entry name" value="FN3"/>
    <property type="match status" value="1"/>
</dbReference>
<dbReference type="EMBL" id="CP015199">
    <property type="protein sequence ID" value="ANF51406.1"/>
    <property type="molecule type" value="Genomic_DNA"/>
</dbReference>
<dbReference type="Pfam" id="PF18962">
    <property type="entry name" value="Por_Secre_tail"/>
    <property type="match status" value="1"/>
</dbReference>
<dbReference type="STRING" id="1685010.A0O34_13185"/>
<dbReference type="AlphaFoldDB" id="A0A172XWX4"/>
<dbReference type="SMART" id="SM00060">
    <property type="entry name" value="FN3"/>
    <property type="match status" value="1"/>
</dbReference>
<dbReference type="SUPFAM" id="SSF49265">
    <property type="entry name" value="Fibronectin type III"/>
    <property type="match status" value="1"/>
</dbReference>
<dbReference type="InterPro" id="IPR026444">
    <property type="entry name" value="Secre_tail"/>
</dbReference>
<dbReference type="InterPro" id="IPR003961">
    <property type="entry name" value="FN3_dom"/>
</dbReference>
<keyword evidence="1 2" id="KW-0732">Signal</keyword>
<evidence type="ECO:0000313" key="4">
    <source>
        <dbReference type="EMBL" id="ANF51406.1"/>
    </source>
</evidence>
<evidence type="ECO:0000259" key="3">
    <source>
        <dbReference type="PROSITE" id="PS50853"/>
    </source>
</evidence>
<keyword evidence="5" id="KW-1185">Reference proteome</keyword>
<feature type="domain" description="Fibronectin type-III" evidence="3">
    <location>
        <begin position="246"/>
        <end position="343"/>
    </location>
</feature>
<sequence length="608" mass="66013">MIKKIFSMALSVTALFSVTALMAQQHFQTVPFQSGYTADVIANGVGPSIASTTNNVDGTYYNLVANDFKPTPTSIPPSYGLPANGTISSGLSSTPGLKFQLGDLNGNNSLRLVSNIPGAIDNSGTLVLSNPVAAVKLYMLATSGQGTAQVTITVNFTDNTTQSFTEQEIPFWNSTRTNYAIRGIGRVNRNTDVLQTFPEDPKLYQTVHNIDVVNQTKLIQSITVKKTINEGVANILAFSVDAYTDCVEPITQPAGAITSASAQISWTIPTGTQAVSHDIYYSTSLTAPTSSTTPNYSGVTGVTYTIGNLSPNTKYYYWVRTNCNGMMNQSQWSLPKYFTTLCGVTALPYTYDFYYFNNFEFKTCWNNALSGGTPATGPTGTAYGWHRNPFLNIENNNWAATVVIDGVNKISWTTTPLFDFSAGAYKVKFKYGLTPYGSPSATQMGVDDVVHFMISNDGGNTWTILTTWDHNNSPSNTPNEYTYDIPGSISATTRFAFYASSGAINDHFSISFFVDDFSVESNAPLSTSEMSNPSKKTAVHPNPFKDVLYLLDTRELKNVSVGDASGRIVKTFEGSGKELNLSMLNAGVYFVTVIFKDGSKSTTKVIKQ</sequence>
<feature type="chain" id="PRO_5008003908" description="Fibronectin type-III domain-containing protein" evidence="2">
    <location>
        <begin position="24"/>
        <end position="608"/>
    </location>
</feature>
<accession>A0A172XWX4</accession>
<evidence type="ECO:0000313" key="5">
    <source>
        <dbReference type="Proteomes" id="UP000077824"/>
    </source>
</evidence>
<proteinExistence type="predicted"/>